<comment type="caution">
    <text evidence="1">The sequence shown here is derived from an EMBL/GenBank/DDBJ whole genome shotgun (WGS) entry which is preliminary data.</text>
</comment>
<name>A0ABW5NXJ1_9FLAO</name>
<dbReference type="RefSeq" id="WP_379822019.1">
    <property type="nucleotide sequence ID" value="NZ_JBHUMD010000028.1"/>
</dbReference>
<protein>
    <recommendedName>
        <fullName evidence="3">DUF4288 domain-containing protein</fullName>
    </recommendedName>
</protein>
<dbReference type="Proteomes" id="UP001597480">
    <property type="component" value="Unassembled WGS sequence"/>
</dbReference>
<evidence type="ECO:0008006" key="3">
    <source>
        <dbReference type="Google" id="ProtNLM"/>
    </source>
</evidence>
<accession>A0ABW5NXJ1</accession>
<organism evidence="1 2">
    <name type="scientific">Flavobacterium suzhouense</name>
    <dbReference type="NCBI Taxonomy" id="1529638"/>
    <lineage>
        <taxon>Bacteria</taxon>
        <taxon>Pseudomonadati</taxon>
        <taxon>Bacteroidota</taxon>
        <taxon>Flavobacteriia</taxon>
        <taxon>Flavobacteriales</taxon>
        <taxon>Flavobacteriaceae</taxon>
        <taxon>Flavobacterium</taxon>
    </lineage>
</organism>
<gene>
    <name evidence="1" type="ORF">ACFSR3_14640</name>
</gene>
<evidence type="ECO:0000313" key="1">
    <source>
        <dbReference type="EMBL" id="MFD2603298.1"/>
    </source>
</evidence>
<dbReference type="EMBL" id="JBHUMD010000028">
    <property type="protein sequence ID" value="MFD2603298.1"/>
    <property type="molecule type" value="Genomic_DNA"/>
</dbReference>
<proteinExistence type="predicted"/>
<sequence>MRNYYFIVLQLPESCKSGFEDVLKETENFLAKAAQSVAEKEAKLLSMRCGDTGSCEDLRNHLETTTDFNTYLLLEIPLEEYEVHEAIIFEKAAEILYTGTEAELIDKDERFELITAA</sequence>
<evidence type="ECO:0000313" key="2">
    <source>
        <dbReference type="Proteomes" id="UP001597480"/>
    </source>
</evidence>
<keyword evidence="2" id="KW-1185">Reference proteome</keyword>
<reference evidence="2" key="1">
    <citation type="journal article" date="2019" name="Int. J. Syst. Evol. Microbiol.">
        <title>The Global Catalogue of Microorganisms (GCM) 10K type strain sequencing project: providing services to taxonomists for standard genome sequencing and annotation.</title>
        <authorList>
            <consortium name="The Broad Institute Genomics Platform"/>
            <consortium name="The Broad Institute Genome Sequencing Center for Infectious Disease"/>
            <person name="Wu L."/>
            <person name="Ma J."/>
        </authorList>
    </citation>
    <scope>NUCLEOTIDE SEQUENCE [LARGE SCALE GENOMIC DNA]</scope>
    <source>
        <strain evidence="2">KCTC 42107</strain>
    </source>
</reference>